<accession>A0A8S0RR33</accession>
<evidence type="ECO:0000313" key="3">
    <source>
        <dbReference type="Proteomes" id="UP000594638"/>
    </source>
</evidence>
<feature type="compositionally biased region" description="Basic and acidic residues" evidence="1">
    <location>
        <begin position="19"/>
        <end position="46"/>
    </location>
</feature>
<reference evidence="2 3" key="1">
    <citation type="submission" date="2019-12" db="EMBL/GenBank/DDBJ databases">
        <authorList>
            <person name="Alioto T."/>
            <person name="Alioto T."/>
            <person name="Gomez Garrido J."/>
        </authorList>
    </citation>
    <scope>NUCLEOTIDE SEQUENCE [LARGE SCALE GENOMIC DNA]</scope>
</reference>
<sequence length="88" mass="10159">MFSPQTLKKILPHEAPQLQKKEKQPDSHSVGHAEVEEQMKLEEAKKKGTGNSKQATISITPIRPIEPQVHVKQKYGQRIWWTVAQQRH</sequence>
<dbReference type="EMBL" id="CACTIH010003680">
    <property type="protein sequence ID" value="CAA2981757.1"/>
    <property type="molecule type" value="Genomic_DNA"/>
</dbReference>
<protein>
    <submittedName>
        <fullName evidence="2">Uncharacterized protein</fullName>
    </submittedName>
</protein>
<keyword evidence="3" id="KW-1185">Reference proteome</keyword>
<name>A0A8S0RR33_OLEEU</name>
<gene>
    <name evidence="2" type="ORF">OLEA9_A120039</name>
</gene>
<feature type="region of interest" description="Disordered" evidence="1">
    <location>
        <begin position="1"/>
        <end position="59"/>
    </location>
</feature>
<dbReference type="AlphaFoldDB" id="A0A8S0RR33"/>
<dbReference type="Gramene" id="OE9A120039T1">
    <property type="protein sequence ID" value="OE9A120039C1"/>
    <property type="gene ID" value="OE9A120039"/>
</dbReference>
<evidence type="ECO:0000256" key="1">
    <source>
        <dbReference type="SAM" id="MobiDB-lite"/>
    </source>
</evidence>
<dbReference type="Proteomes" id="UP000594638">
    <property type="component" value="Unassembled WGS sequence"/>
</dbReference>
<organism evidence="2 3">
    <name type="scientific">Olea europaea subsp. europaea</name>
    <dbReference type="NCBI Taxonomy" id="158383"/>
    <lineage>
        <taxon>Eukaryota</taxon>
        <taxon>Viridiplantae</taxon>
        <taxon>Streptophyta</taxon>
        <taxon>Embryophyta</taxon>
        <taxon>Tracheophyta</taxon>
        <taxon>Spermatophyta</taxon>
        <taxon>Magnoliopsida</taxon>
        <taxon>eudicotyledons</taxon>
        <taxon>Gunneridae</taxon>
        <taxon>Pentapetalae</taxon>
        <taxon>asterids</taxon>
        <taxon>lamiids</taxon>
        <taxon>Lamiales</taxon>
        <taxon>Oleaceae</taxon>
        <taxon>Oleeae</taxon>
        <taxon>Olea</taxon>
    </lineage>
</organism>
<feature type="compositionally biased region" description="Polar residues" evidence="1">
    <location>
        <begin position="49"/>
        <end position="59"/>
    </location>
</feature>
<proteinExistence type="predicted"/>
<comment type="caution">
    <text evidence="2">The sequence shown here is derived from an EMBL/GenBank/DDBJ whole genome shotgun (WGS) entry which is preliminary data.</text>
</comment>
<evidence type="ECO:0000313" key="2">
    <source>
        <dbReference type="EMBL" id="CAA2981757.1"/>
    </source>
</evidence>